<dbReference type="OrthoDB" id="16284at2759"/>
<evidence type="ECO:0000256" key="4">
    <source>
        <dbReference type="ARBA" id="ARBA00022630"/>
    </source>
</evidence>
<feature type="domain" description="MTHFR SAM-binding regulatory" evidence="9">
    <location>
        <begin position="406"/>
        <end position="661"/>
    </location>
</feature>
<keyword evidence="4" id="KW-0285">Flavoprotein</keyword>
<reference evidence="10 11" key="1">
    <citation type="submission" date="2019-04" db="EMBL/GenBank/DDBJ databases">
        <title>Comparative genomics and transcriptomics to analyze fruiting body development in filamentous ascomycetes.</title>
        <authorList>
            <consortium name="DOE Joint Genome Institute"/>
            <person name="Lutkenhaus R."/>
            <person name="Traeger S."/>
            <person name="Breuer J."/>
            <person name="Kuo A."/>
            <person name="Lipzen A."/>
            <person name="Pangilinan J."/>
            <person name="Dilworth D."/>
            <person name="Sandor L."/>
            <person name="Poggeler S."/>
            <person name="Barry K."/>
            <person name="Grigoriev I.V."/>
            <person name="Nowrousian M."/>
        </authorList>
    </citation>
    <scope>NUCLEOTIDE SEQUENCE [LARGE SCALE GENOMIC DNA]</scope>
    <source>
        <strain evidence="10 11">CBS 389.68</strain>
    </source>
</reference>
<dbReference type="PANTHER" id="PTHR45754:SF1">
    <property type="entry name" value="METHYLENETETRAHYDROFOLATE REDUCTASE 1"/>
    <property type="match status" value="1"/>
</dbReference>
<dbReference type="FunFam" id="3.20.20.220:FF:000002">
    <property type="entry name" value="Methylenetetrahydrofolate reductase"/>
    <property type="match status" value="1"/>
</dbReference>
<dbReference type="InterPro" id="IPR029041">
    <property type="entry name" value="FAD-linked_oxidoreductase-like"/>
</dbReference>
<dbReference type="InterPro" id="IPR003171">
    <property type="entry name" value="Mehydrof_redctse-like"/>
</dbReference>
<evidence type="ECO:0000256" key="2">
    <source>
        <dbReference type="ARBA" id="ARBA00004777"/>
    </source>
</evidence>
<dbReference type="SUPFAM" id="SSF51730">
    <property type="entry name" value="FAD-linked oxidoreductase"/>
    <property type="match status" value="1"/>
</dbReference>
<organism evidence="10 11">
    <name type="scientific">Ascodesmis nigricans</name>
    <dbReference type="NCBI Taxonomy" id="341454"/>
    <lineage>
        <taxon>Eukaryota</taxon>
        <taxon>Fungi</taxon>
        <taxon>Dikarya</taxon>
        <taxon>Ascomycota</taxon>
        <taxon>Pezizomycotina</taxon>
        <taxon>Pezizomycetes</taxon>
        <taxon>Pezizales</taxon>
        <taxon>Ascodesmidaceae</taxon>
        <taxon>Ascodesmis</taxon>
    </lineage>
</organism>
<dbReference type="InParanoid" id="A0A4S2MJT6"/>
<dbReference type="STRING" id="341454.A0A4S2MJT6"/>
<evidence type="ECO:0000256" key="5">
    <source>
        <dbReference type="ARBA" id="ARBA00022827"/>
    </source>
</evidence>
<dbReference type="PANTHER" id="PTHR45754">
    <property type="entry name" value="METHYLENETETRAHYDROFOLATE REDUCTASE"/>
    <property type="match status" value="1"/>
</dbReference>
<dbReference type="NCBIfam" id="TIGR00677">
    <property type="entry name" value="fadh2_euk"/>
    <property type="match status" value="1"/>
</dbReference>
<keyword evidence="11" id="KW-1185">Reference proteome</keyword>
<evidence type="ECO:0000256" key="1">
    <source>
        <dbReference type="ARBA" id="ARBA00001974"/>
    </source>
</evidence>
<evidence type="ECO:0000313" key="11">
    <source>
        <dbReference type="Proteomes" id="UP000298138"/>
    </source>
</evidence>
<keyword evidence="6" id="KW-0521">NADP</keyword>
<dbReference type="CDD" id="cd00537">
    <property type="entry name" value="MTHFR"/>
    <property type="match status" value="1"/>
</dbReference>
<keyword evidence="7" id="KW-0560">Oxidoreductase</keyword>
<dbReference type="AlphaFoldDB" id="A0A4S2MJT6"/>
<gene>
    <name evidence="10" type="ORF">EX30DRAFT_335856</name>
</gene>
<dbReference type="Proteomes" id="UP000298138">
    <property type="component" value="Unassembled WGS sequence"/>
</dbReference>
<dbReference type="UniPathway" id="UPA00193"/>
<dbReference type="InterPro" id="IPR053806">
    <property type="entry name" value="MTHFR_C"/>
</dbReference>
<dbReference type="Pfam" id="PF02219">
    <property type="entry name" value="MTHFR"/>
    <property type="match status" value="1"/>
</dbReference>
<protein>
    <submittedName>
        <fullName evidence="10">Putative methylenetetrahydrofolate reductase</fullName>
    </submittedName>
</protein>
<proteinExistence type="inferred from homology"/>
<dbReference type="GO" id="GO:0005829">
    <property type="term" value="C:cytosol"/>
    <property type="evidence" value="ECO:0007669"/>
    <property type="project" value="TreeGrafter"/>
</dbReference>
<accession>A0A4S2MJT6</accession>
<dbReference type="Gene3D" id="3.20.20.220">
    <property type="match status" value="1"/>
</dbReference>
<evidence type="ECO:0000256" key="6">
    <source>
        <dbReference type="ARBA" id="ARBA00022857"/>
    </source>
</evidence>
<dbReference type="GO" id="GO:0004489">
    <property type="term" value="F:methylenetetrahydrofolate reductase [NAD(P)H] activity"/>
    <property type="evidence" value="ECO:0007669"/>
    <property type="project" value="InterPro"/>
</dbReference>
<dbReference type="GO" id="GO:0035999">
    <property type="term" value="P:tetrahydrofolate interconversion"/>
    <property type="evidence" value="ECO:0007669"/>
    <property type="project" value="UniProtKB-UniPathway"/>
</dbReference>
<comment type="cofactor">
    <cofactor evidence="1">
        <name>FAD</name>
        <dbReference type="ChEBI" id="CHEBI:57692"/>
    </cofactor>
</comment>
<comment type="similarity">
    <text evidence="3">Belongs to the methylenetetrahydrofolate reductase family.</text>
</comment>
<comment type="pathway">
    <text evidence="2 8">One-carbon metabolism; tetrahydrofolate interconversion.</text>
</comment>
<evidence type="ECO:0000256" key="3">
    <source>
        <dbReference type="ARBA" id="ARBA00006743"/>
    </source>
</evidence>
<name>A0A4S2MJT6_9PEZI</name>
<dbReference type="InterPro" id="IPR004621">
    <property type="entry name" value="Fadh2_euk"/>
</dbReference>
<dbReference type="FunCoup" id="A0A4S2MJT6">
    <property type="interactions" value="24"/>
</dbReference>
<evidence type="ECO:0000256" key="8">
    <source>
        <dbReference type="RuleBase" id="RU004254"/>
    </source>
</evidence>
<keyword evidence="5" id="KW-0274">FAD</keyword>
<evidence type="ECO:0000313" key="10">
    <source>
        <dbReference type="EMBL" id="TGZ77152.1"/>
    </source>
</evidence>
<sequence>MHKITDKVRALSPGDSFHSLEFFPPKTDAGFHNLLARLERMSQALRPLFVTVTWGAGGSTASKSLHLAELCQKELELTTCLHLTCTNMSRAVLDEALEGAKATGIRNILALRGDPPRSDEYMPSGERSNGEEKEFEYAVDLVRYIREKYGDYFCIGVAAYPEGHAEGTAPEFQDPKRDLPYLIEKVKAGADFIMTQLFYDAQKYTAFEEMLRHDPSGVFKDIIIIPGLMPIQSYQILRRTTKLSHASLPPSVEQRLMDVKNDDDKVKTLGVDILCEIIHQIRRSLTSSPHARGFHFYTLNLEKAVSFVIEKSKLLRPITFTADNESAISDEIDDPLLLPANQPANRRRLSSIVRDPRDRVIVDGPTPIFHPHLEPAHQAGYLQLQDPQSQPPHINLAISEGEGAMGREATWDDFPNGRFGDARSPAFGEIDGYGPSLHLSRTEAVKLWGYPVTPEDIAEIFVRHIQGEIPAIPWSEEDLRDESNVIQEELVRLNRKGCWTVASQPAVNGVRSDDETFGWGPKGGFVFQKAFVEFFVAPEMWERLEKRLRKLGERVSFYAARAGEKGEYRSNMPSQSDALNAVTWGCFRGREITTPTIIEETNFRAWKDEAFTIWNEWSSVYPKRSKTRELLRNVAETYWLVNVVHHEYMEPDALWSVLKETW</sequence>
<dbReference type="GO" id="GO:0009086">
    <property type="term" value="P:methionine biosynthetic process"/>
    <property type="evidence" value="ECO:0007669"/>
    <property type="project" value="TreeGrafter"/>
</dbReference>
<dbReference type="GO" id="GO:0071949">
    <property type="term" value="F:FAD binding"/>
    <property type="evidence" value="ECO:0007669"/>
    <property type="project" value="TreeGrafter"/>
</dbReference>
<dbReference type="Pfam" id="PF21895">
    <property type="entry name" value="MTHFR_C"/>
    <property type="match status" value="1"/>
</dbReference>
<evidence type="ECO:0000259" key="9">
    <source>
        <dbReference type="Pfam" id="PF21895"/>
    </source>
</evidence>
<evidence type="ECO:0000256" key="7">
    <source>
        <dbReference type="ARBA" id="ARBA00023002"/>
    </source>
</evidence>
<dbReference type="EMBL" id="ML220158">
    <property type="protein sequence ID" value="TGZ77152.1"/>
    <property type="molecule type" value="Genomic_DNA"/>
</dbReference>